<gene>
    <name evidence="11" type="ORF">MGAL_10B027923</name>
</gene>
<comment type="subcellular location">
    <subcellularLocation>
        <location evidence="1">Membrane</location>
        <topology evidence="1">Multi-pass membrane protein</topology>
    </subcellularLocation>
</comment>
<dbReference type="CDD" id="cd00637">
    <property type="entry name" value="7tm_classA_rhodopsin-like"/>
    <property type="match status" value="1"/>
</dbReference>
<evidence type="ECO:0000256" key="6">
    <source>
        <dbReference type="ARBA" id="ARBA00023170"/>
    </source>
</evidence>
<feature type="transmembrane region" description="Helical" evidence="9">
    <location>
        <begin position="112"/>
        <end position="133"/>
    </location>
</feature>
<sequence length="383" mass="43542">MAWSQVNSSEISSTNSTTNITNSEELLRTLNDKLALRYLPVIIYMFLLIFTGLFGNVLVIIVYVRKKMKSSLHYFIINLAVLDLLTVVIGMPTEIADLRYSVMFYAPAACKALRTVESLSTMGSIVTLMAVAIDRYNRICKYGKQMTTEKAKRICIVAIVIGSVTCWPAAIVFGKKTKDVGIPGISGVDCSTDDSMKGTKYPLVYYGLLFLYFVVCVVFFTIIYTKIVLFIRKQKKKGNISANLYRKKTKEPTSLSVETSFSDIEKDQTNGKNKQKHKHPADCVHQKLEEKNTTHKIQASKTTLMLGIVTVVFVLSFLPFLTVMVIRNIVKNFEDMLSESAEVFYKFCLKSYFINNSVNPIIYSFMNIQFRRDVRKLFSKQTR</sequence>
<dbReference type="GO" id="GO:0016020">
    <property type="term" value="C:membrane"/>
    <property type="evidence" value="ECO:0007669"/>
    <property type="project" value="UniProtKB-SubCell"/>
</dbReference>
<evidence type="ECO:0000313" key="12">
    <source>
        <dbReference type="Proteomes" id="UP000596742"/>
    </source>
</evidence>
<feature type="transmembrane region" description="Helical" evidence="9">
    <location>
        <begin position="203"/>
        <end position="231"/>
    </location>
</feature>
<keyword evidence="7 8" id="KW-0807">Transducer</keyword>
<dbReference type="Gene3D" id="1.20.1070.10">
    <property type="entry name" value="Rhodopsin 7-helix transmembrane proteins"/>
    <property type="match status" value="1"/>
</dbReference>
<keyword evidence="3 9" id="KW-1133">Transmembrane helix</keyword>
<evidence type="ECO:0000256" key="1">
    <source>
        <dbReference type="ARBA" id="ARBA00004141"/>
    </source>
</evidence>
<feature type="transmembrane region" description="Helical" evidence="9">
    <location>
        <begin position="154"/>
        <end position="173"/>
    </location>
</feature>
<feature type="transmembrane region" description="Helical" evidence="9">
    <location>
        <begin position="71"/>
        <end position="92"/>
    </location>
</feature>
<evidence type="ECO:0000259" key="10">
    <source>
        <dbReference type="PROSITE" id="PS50262"/>
    </source>
</evidence>
<feature type="transmembrane region" description="Helical" evidence="9">
    <location>
        <begin position="304"/>
        <end position="326"/>
    </location>
</feature>
<evidence type="ECO:0000256" key="8">
    <source>
        <dbReference type="RuleBase" id="RU000688"/>
    </source>
</evidence>
<keyword evidence="12" id="KW-1185">Reference proteome</keyword>
<dbReference type="EMBL" id="UYJE01010296">
    <property type="protein sequence ID" value="VDI81883.1"/>
    <property type="molecule type" value="Genomic_DNA"/>
</dbReference>
<dbReference type="AlphaFoldDB" id="A0A8B6HN83"/>
<dbReference type="SMART" id="SM01381">
    <property type="entry name" value="7TM_GPCR_Srsx"/>
    <property type="match status" value="1"/>
</dbReference>
<keyword evidence="5 9" id="KW-0472">Membrane</keyword>
<name>A0A8B6HN83_MYTGA</name>
<accession>A0A8B6HN83</accession>
<organism evidence="11 12">
    <name type="scientific">Mytilus galloprovincialis</name>
    <name type="common">Mediterranean mussel</name>
    <dbReference type="NCBI Taxonomy" id="29158"/>
    <lineage>
        <taxon>Eukaryota</taxon>
        <taxon>Metazoa</taxon>
        <taxon>Spiralia</taxon>
        <taxon>Lophotrochozoa</taxon>
        <taxon>Mollusca</taxon>
        <taxon>Bivalvia</taxon>
        <taxon>Autobranchia</taxon>
        <taxon>Pteriomorphia</taxon>
        <taxon>Mytilida</taxon>
        <taxon>Mytiloidea</taxon>
        <taxon>Mytilidae</taxon>
        <taxon>Mytilinae</taxon>
        <taxon>Mytilus</taxon>
    </lineage>
</organism>
<dbReference type="PROSITE" id="PS00237">
    <property type="entry name" value="G_PROTEIN_RECEP_F1_1"/>
    <property type="match status" value="1"/>
</dbReference>
<comment type="similarity">
    <text evidence="8">Belongs to the G-protein coupled receptor 1 family.</text>
</comment>
<dbReference type="Pfam" id="PF00001">
    <property type="entry name" value="7tm_1"/>
    <property type="match status" value="1"/>
</dbReference>
<evidence type="ECO:0000256" key="7">
    <source>
        <dbReference type="ARBA" id="ARBA00023224"/>
    </source>
</evidence>
<feature type="transmembrane region" description="Helical" evidence="9">
    <location>
        <begin position="41"/>
        <end position="64"/>
    </location>
</feature>
<dbReference type="PROSITE" id="PS50262">
    <property type="entry name" value="G_PROTEIN_RECEP_F1_2"/>
    <property type="match status" value="1"/>
</dbReference>
<evidence type="ECO:0000256" key="9">
    <source>
        <dbReference type="SAM" id="Phobius"/>
    </source>
</evidence>
<dbReference type="Proteomes" id="UP000596742">
    <property type="component" value="Unassembled WGS sequence"/>
</dbReference>
<dbReference type="InterPro" id="IPR017452">
    <property type="entry name" value="GPCR_Rhodpsn_7TM"/>
</dbReference>
<evidence type="ECO:0000256" key="3">
    <source>
        <dbReference type="ARBA" id="ARBA00022989"/>
    </source>
</evidence>
<comment type="caution">
    <text evidence="11">The sequence shown here is derived from an EMBL/GenBank/DDBJ whole genome shotgun (WGS) entry which is preliminary data.</text>
</comment>
<dbReference type="PANTHER" id="PTHR24243">
    <property type="entry name" value="G-PROTEIN COUPLED RECEPTOR"/>
    <property type="match status" value="1"/>
</dbReference>
<dbReference type="SUPFAM" id="SSF81321">
    <property type="entry name" value="Family A G protein-coupled receptor-like"/>
    <property type="match status" value="1"/>
</dbReference>
<dbReference type="GO" id="GO:0004930">
    <property type="term" value="F:G protein-coupled receptor activity"/>
    <property type="evidence" value="ECO:0007669"/>
    <property type="project" value="UniProtKB-KW"/>
</dbReference>
<evidence type="ECO:0000256" key="5">
    <source>
        <dbReference type="ARBA" id="ARBA00023136"/>
    </source>
</evidence>
<keyword evidence="4 8" id="KW-0297">G-protein coupled receptor</keyword>
<protein>
    <submittedName>
        <fullName evidence="11">Cholecystokinin A receptor</fullName>
    </submittedName>
</protein>
<keyword evidence="6 8" id="KW-0675">Receptor</keyword>
<dbReference type="PRINTS" id="PR00237">
    <property type="entry name" value="GPCRRHODOPSN"/>
</dbReference>
<dbReference type="PANTHER" id="PTHR24243:SF208">
    <property type="entry name" value="PYROKININ-1 RECEPTOR"/>
    <property type="match status" value="1"/>
</dbReference>
<feature type="domain" description="G-protein coupled receptors family 1 profile" evidence="10">
    <location>
        <begin position="55"/>
        <end position="363"/>
    </location>
</feature>
<evidence type="ECO:0000256" key="4">
    <source>
        <dbReference type="ARBA" id="ARBA00023040"/>
    </source>
</evidence>
<evidence type="ECO:0000313" key="11">
    <source>
        <dbReference type="EMBL" id="VDI81883.1"/>
    </source>
</evidence>
<keyword evidence="2 8" id="KW-0812">Transmembrane</keyword>
<reference evidence="11" key="1">
    <citation type="submission" date="2018-11" db="EMBL/GenBank/DDBJ databases">
        <authorList>
            <person name="Alioto T."/>
            <person name="Alioto T."/>
        </authorList>
    </citation>
    <scope>NUCLEOTIDE SEQUENCE</scope>
</reference>
<dbReference type="InterPro" id="IPR000276">
    <property type="entry name" value="GPCR_Rhodpsn"/>
</dbReference>
<evidence type="ECO:0000256" key="2">
    <source>
        <dbReference type="ARBA" id="ARBA00022692"/>
    </source>
</evidence>
<dbReference type="OrthoDB" id="5969463at2759"/>
<proteinExistence type="inferred from homology"/>